<gene>
    <name evidence="1" type="ORF">FRZ06_13175</name>
</gene>
<reference evidence="1" key="1">
    <citation type="submission" date="2019-08" db="EMBL/GenBank/DDBJ databases">
        <title>Genome sequence of Clostridiales bacterium MT110.</title>
        <authorList>
            <person name="Cao J."/>
        </authorList>
    </citation>
    <scope>NUCLEOTIDE SEQUENCE</scope>
    <source>
        <strain evidence="1">MT110</strain>
    </source>
</reference>
<keyword evidence="2" id="KW-1185">Reference proteome</keyword>
<proteinExistence type="predicted"/>
<organism evidence="1 2">
    <name type="scientific">Anoxybacterium hadale</name>
    <dbReference type="NCBI Taxonomy" id="3408580"/>
    <lineage>
        <taxon>Bacteria</taxon>
        <taxon>Bacillati</taxon>
        <taxon>Bacillota</taxon>
        <taxon>Clostridia</taxon>
        <taxon>Peptostreptococcales</taxon>
        <taxon>Anaerovoracaceae</taxon>
        <taxon>Anoxybacterium</taxon>
    </lineage>
</organism>
<evidence type="ECO:0000313" key="1">
    <source>
        <dbReference type="EMBL" id="QOX64222.1"/>
    </source>
</evidence>
<dbReference type="Proteomes" id="UP000594014">
    <property type="component" value="Chromosome"/>
</dbReference>
<sequence length="63" mass="7262">MNKEAKIQVENQKWLTLAIKQGIISQLYKDGFLTENIYRRLTLSIGFSLEKPAKKAAEITKDH</sequence>
<name>A0ACD1ACF0_9FIRM</name>
<protein>
    <submittedName>
        <fullName evidence="1">Uncharacterized protein</fullName>
    </submittedName>
</protein>
<dbReference type="EMBL" id="CP042469">
    <property type="protein sequence ID" value="QOX64222.1"/>
    <property type="molecule type" value="Genomic_DNA"/>
</dbReference>
<accession>A0ACD1ACF0</accession>
<evidence type="ECO:0000313" key="2">
    <source>
        <dbReference type="Proteomes" id="UP000594014"/>
    </source>
</evidence>